<evidence type="ECO:0000256" key="1">
    <source>
        <dbReference type="SAM" id="MobiDB-lite"/>
    </source>
</evidence>
<feature type="compositionally biased region" description="Polar residues" evidence="1">
    <location>
        <begin position="550"/>
        <end position="568"/>
    </location>
</feature>
<proteinExistence type="predicted"/>
<dbReference type="Proteomes" id="UP001437256">
    <property type="component" value="Unassembled WGS sequence"/>
</dbReference>
<organism evidence="3 4">
    <name type="scientific">Marasmius tenuissimus</name>
    <dbReference type="NCBI Taxonomy" id="585030"/>
    <lineage>
        <taxon>Eukaryota</taxon>
        <taxon>Fungi</taxon>
        <taxon>Dikarya</taxon>
        <taxon>Basidiomycota</taxon>
        <taxon>Agaricomycotina</taxon>
        <taxon>Agaricomycetes</taxon>
        <taxon>Agaricomycetidae</taxon>
        <taxon>Agaricales</taxon>
        <taxon>Marasmiineae</taxon>
        <taxon>Marasmiaceae</taxon>
        <taxon>Marasmius</taxon>
    </lineage>
</organism>
<keyword evidence="2" id="KW-1133">Transmembrane helix</keyword>
<keyword evidence="4" id="KW-1185">Reference proteome</keyword>
<dbReference type="InterPro" id="IPR053216">
    <property type="entry name" value="Appressorial_penetr-assoc"/>
</dbReference>
<reference evidence="3 4" key="1">
    <citation type="submission" date="2024-05" db="EMBL/GenBank/DDBJ databases">
        <title>A draft genome resource for the thread blight pathogen Marasmius tenuissimus strain MS-2.</title>
        <authorList>
            <person name="Yulfo-Soto G.E."/>
            <person name="Baruah I.K."/>
            <person name="Amoako-Attah I."/>
            <person name="Bukari Y."/>
            <person name="Meinhardt L.W."/>
            <person name="Bailey B.A."/>
            <person name="Cohen S.P."/>
        </authorList>
    </citation>
    <scope>NUCLEOTIDE SEQUENCE [LARGE SCALE GENOMIC DNA]</scope>
    <source>
        <strain evidence="3 4">MS-2</strain>
    </source>
</reference>
<feature type="region of interest" description="Disordered" evidence="1">
    <location>
        <begin position="466"/>
        <end position="489"/>
    </location>
</feature>
<keyword evidence="2" id="KW-0812">Transmembrane</keyword>
<feature type="region of interest" description="Disordered" evidence="1">
    <location>
        <begin position="540"/>
        <end position="609"/>
    </location>
</feature>
<feature type="compositionally biased region" description="Basic and acidic residues" evidence="1">
    <location>
        <begin position="571"/>
        <end position="583"/>
    </location>
</feature>
<comment type="caution">
    <text evidence="3">The sequence shown here is derived from an EMBL/GenBank/DDBJ whole genome shotgun (WGS) entry which is preliminary data.</text>
</comment>
<feature type="transmembrane region" description="Helical" evidence="2">
    <location>
        <begin position="496"/>
        <end position="522"/>
    </location>
</feature>
<evidence type="ECO:0000313" key="3">
    <source>
        <dbReference type="EMBL" id="KAL0069332.1"/>
    </source>
</evidence>
<feature type="compositionally biased region" description="Low complexity" evidence="1">
    <location>
        <begin position="480"/>
        <end position="489"/>
    </location>
</feature>
<protein>
    <recommendedName>
        <fullName evidence="5">Peptidase A1 domain-containing protein</fullName>
    </recommendedName>
</protein>
<sequence>MRRVRRVESRQASNAQTSLTLDSKVISKVVEESLGTGAKAGTYATSLTSSNNFINSCATVNLQFTNGKQIREGSCNAAPMGIIPSIDHIPSLKFQFPLNGAVLAINDPFTVRLGVKNMATGNSVNSQTNFLAAPQQVDSSGLVLGHTAIVIEQLDSLNQTASTDPSKFALFMAAIDQLTNGFHGFNVTGGLPAGSYRLSSVTTDANHHSIVVPLLQHGSIDDAVYFTVRGIASRSTKREAHANPVFSTSKWEYEHVATGFGSDGLETPIAGRVASLTSSNNFINYCLTANKALTNGQQSGGDSCNPIPIGTIPSSSKMPSFKFLYPKNFDTIPPNEAFTIRLDFRNMDIEMTDPLAGDGSIKGYAQVVIEALTSLDQTSFTDPLKVAFAAPMNSSTGDGVLAADASKGLPAGFYRMSSKALTANHAPLAYPVLQKGAVDDVVYFQVGDGGSGSTAANSISATAPVATPIATSGPPGGGNTDNSGSDSGASGGVSSMVLGAAIGGSIGGLILVVLIAILIILLRRRRKREESEPAFDIPQAAYPVPYTDDPQMSNVDPFLGSNTSSSGRSKGGKETVLRLEKPSETAGSSSRLSVVSVAPSYHTVAPERS</sequence>
<dbReference type="PANTHER" id="PTHR34587">
    <property type="entry name" value="VWFA DOMAIN-CONTAINING PROTEIN"/>
    <property type="match status" value="1"/>
</dbReference>
<evidence type="ECO:0000256" key="2">
    <source>
        <dbReference type="SAM" id="Phobius"/>
    </source>
</evidence>
<dbReference type="EMBL" id="JBBXMP010000013">
    <property type="protein sequence ID" value="KAL0069332.1"/>
    <property type="molecule type" value="Genomic_DNA"/>
</dbReference>
<evidence type="ECO:0008006" key="5">
    <source>
        <dbReference type="Google" id="ProtNLM"/>
    </source>
</evidence>
<keyword evidence="2" id="KW-0472">Membrane</keyword>
<name>A0ABR3A5V2_9AGAR</name>
<evidence type="ECO:0000313" key="4">
    <source>
        <dbReference type="Proteomes" id="UP001437256"/>
    </source>
</evidence>
<accession>A0ABR3A5V2</accession>
<gene>
    <name evidence="3" type="ORF">AAF712_003697</name>
</gene>
<dbReference type="PANTHER" id="PTHR34587:SF2">
    <property type="entry name" value="G-PROTEIN COUPLED RECEPTORS FAMILY 1 PROFILE DOMAIN-CONTAINING PROTEIN"/>
    <property type="match status" value="1"/>
</dbReference>